<keyword evidence="2" id="KW-1185">Reference proteome</keyword>
<dbReference type="Proteomes" id="UP001161247">
    <property type="component" value="Chromosome 7"/>
</dbReference>
<proteinExistence type="predicted"/>
<gene>
    <name evidence="1" type="ORF">OLC1_LOCUS20955</name>
</gene>
<name>A0AAV1E1P9_OLDCO</name>
<dbReference type="PANTHER" id="PTHR33168">
    <property type="entry name" value="STRESS INDUCED PROTEIN-RELATED"/>
    <property type="match status" value="1"/>
</dbReference>
<sequence length="127" mass="14566">MDMERWCKSGNGGAAEMCCCWSKRHPARDYDRFVSYKVVSKKSSKASIWTQLWRKLKSKKKKILMECGSSTASAASMRFSYDPFSYSQNFDQGFTLDDPDEQLSRLSFSARFAVPSRISFDQDVLVV</sequence>
<organism evidence="1 2">
    <name type="scientific">Oldenlandia corymbosa var. corymbosa</name>
    <dbReference type="NCBI Taxonomy" id="529605"/>
    <lineage>
        <taxon>Eukaryota</taxon>
        <taxon>Viridiplantae</taxon>
        <taxon>Streptophyta</taxon>
        <taxon>Embryophyta</taxon>
        <taxon>Tracheophyta</taxon>
        <taxon>Spermatophyta</taxon>
        <taxon>Magnoliopsida</taxon>
        <taxon>eudicotyledons</taxon>
        <taxon>Gunneridae</taxon>
        <taxon>Pentapetalae</taxon>
        <taxon>asterids</taxon>
        <taxon>lamiids</taxon>
        <taxon>Gentianales</taxon>
        <taxon>Rubiaceae</taxon>
        <taxon>Rubioideae</taxon>
        <taxon>Spermacoceae</taxon>
        <taxon>Hedyotis-Oldenlandia complex</taxon>
        <taxon>Oldenlandia</taxon>
    </lineage>
</organism>
<dbReference type="EMBL" id="OX459124">
    <property type="protein sequence ID" value="CAI9114105.1"/>
    <property type="molecule type" value="Genomic_DNA"/>
</dbReference>
<evidence type="ECO:0000313" key="2">
    <source>
        <dbReference type="Proteomes" id="UP001161247"/>
    </source>
</evidence>
<evidence type="ECO:0000313" key="1">
    <source>
        <dbReference type="EMBL" id="CAI9114105.1"/>
    </source>
</evidence>
<accession>A0AAV1E1P9</accession>
<dbReference type="AlphaFoldDB" id="A0AAV1E1P9"/>
<protein>
    <submittedName>
        <fullName evidence="1">OLC1v1014745C1</fullName>
    </submittedName>
</protein>
<reference evidence="1" key="1">
    <citation type="submission" date="2023-03" db="EMBL/GenBank/DDBJ databases">
        <authorList>
            <person name="Julca I."/>
        </authorList>
    </citation>
    <scope>NUCLEOTIDE SEQUENCE</scope>
</reference>